<dbReference type="Gene3D" id="3.30.1360.30">
    <property type="entry name" value="GAD-like domain"/>
    <property type="match status" value="1"/>
</dbReference>
<dbReference type="EMBL" id="LR216287">
    <property type="protein sequence ID" value="VFJ14419.1"/>
    <property type="molecule type" value="Genomic_DNA"/>
</dbReference>
<reference evidence="6 7" key="1">
    <citation type="submission" date="2019-02" db="EMBL/GenBank/DDBJ databases">
        <authorList>
            <person name="Lehtovirta-Morley E L."/>
        </authorList>
    </citation>
    <scope>NUCLEOTIDE SEQUENCE [LARGE SCALE GENOMIC DNA]</scope>
    <source>
        <strain evidence="6">NFRAN1</strain>
    </source>
</reference>
<dbReference type="GO" id="GO:0004812">
    <property type="term" value="F:aminoacyl-tRNA ligase activity"/>
    <property type="evidence" value="ECO:0007669"/>
    <property type="project" value="InterPro"/>
</dbReference>
<sequence length="276" mass="31052">MLKCYIITTLRTSYHKSKQHNHCINLTKLKGGRDNVISKICDDIFVHIVINTLNSISSRYAPSRVLSFSPAHVFKTLQLINRERYVSRFLLVRELELGEGSIKTLIKHLKMEKMIITTNKGTTMSEKGAKIFEQLSKYIPSELEIPQSSISISKFNYAILLIYMSNAIRQGIEQRDAAIKMGAKGATTLIFENGKFSIPGSKYNVLRNEKSLELLLKDGLRPINNDVIIIGSDDSSLILAELAAKAAALYTLENHGDHKELKLIANENRVVYKNNG</sequence>
<dbReference type="Pfam" id="PF14544">
    <property type="entry name" value="DUF4443"/>
    <property type="match status" value="1"/>
</dbReference>
<dbReference type="GO" id="GO:0005524">
    <property type="term" value="F:ATP binding"/>
    <property type="evidence" value="ECO:0007669"/>
    <property type="project" value="UniProtKB-KW"/>
</dbReference>
<dbReference type="Gene3D" id="1.10.10.10">
    <property type="entry name" value="Winged helix-like DNA-binding domain superfamily/Winged helix DNA-binding domain"/>
    <property type="match status" value="1"/>
</dbReference>
<keyword evidence="7" id="KW-1185">Reference proteome</keyword>
<dbReference type="Proteomes" id="UP000294299">
    <property type="component" value="Chromosome NFRAN"/>
</dbReference>
<evidence type="ECO:0000256" key="2">
    <source>
        <dbReference type="ARBA" id="ARBA00022741"/>
    </source>
</evidence>
<evidence type="ECO:0000256" key="1">
    <source>
        <dbReference type="ARBA" id="ARBA00022598"/>
    </source>
</evidence>
<evidence type="ECO:0000259" key="5">
    <source>
        <dbReference type="Pfam" id="PF14544"/>
    </source>
</evidence>
<feature type="domain" description="DUF4443" evidence="5">
    <location>
        <begin position="152"/>
        <end position="251"/>
    </location>
</feature>
<dbReference type="SUPFAM" id="SSF46785">
    <property type="entry name" value="Winged helix' DNA-binding domain"/>
    <property type="match status" value="1"/>
</dbReference>
<evidence type="ECO:0000256" key="4">
    <source>
        <dbReference type="ARBA" id="ARBA00022917"/>
    </source>
</evidence>
<dbReference type="InterPro" id="IPR029349">
    <property type="entry name" value="DUF4443"/>
</dbReference>
<evidence type="ECO:0000256" key="3">
    <source>
        <dbReference type="ARBA" id="ARBA00022840"/>
    </source>
</evidence>
<keyword evidence="1" id="KW-0436">Ligase</keyword>
<organism evidence="6 7">
    <name type="scientific">Candidatus Nitrosocosmicus franklandianus</name>
    <dbReference type="NCBI Taxonomy" id="1798806"/>
    <lineage>
        <taxon>Archaea</taxon>
        <taxon>Nitrososphaerota</taxon>
        <taxon>Nitrososphaeria</taxon>
        <taxon>Nitrososphaerales</taxon>
        <taxon>Nitrososphaeraceae</taxon>
        <taxon>Candidatus Nitrosocosmicus</taxon>
    </lineage>
</organism>
<proteinExistence type="predicted"/>
<keyword evidence="3" id="KW-0067">ATP-binding</keyword>
<name>A0A484IEJ6_9ARCH</name>
<evidence type="ECO:0000313" key="6">
    <source>
        <dbReference type="EMBL" id="VFJ14419.1"/>
    </source>
</evidence>
<dbReference type="GO" id="GO:0005737">
    <property type="term" value="C:cytoplasm"/>
    <property type="evidence" value="ECO:0007669"/>
    <property type="project" value="InterPro"/>
</dbReference>
<gene>
    <name evidence="6" type="ORF">NFRAN_2097</name>
</gene>
<keyword evidence="4" id="KW-0648">Protein biosynthesis</keyword>
<accession>A0A484IEJ6</accession>
<keyword evidence="2" id="KW-0547">Nucleotide-binding</keyword>
<protein>
    <recommendedName>
        <fullName evidence="5">DUF4443 domain-containing protein</fullName>
    </recommendedName>
</protein>
<dbReference type="InterPro" id="IPR036390">
    <property type="entry name" value="WH_DNA-bd_sf"/>
</dbReference>
<dbReference type="KEGG" id="nfn:NFRAN_2097"/>
<dbReference type="SUPFAM" id="SSF55261">
    <property type="entry name" value="GAD domain-like"/>
    <property type="match status" value="1"/>
</dbReference>
<dbReference type="InterPro" id="IPR004115">
    <property type="entry name" value="GAD-like_sf"/>
</dbReference>
<dbReference type="AlphaFoldDB" id="A0A484IEJ6"/>
<evidence type="ECO:0000313" key="7">
    <source>
        <dbReference type="Proteomes" id="UP000294299"/>
    </source>
</evidence>
<dbReference type="InterPro" id="IPR036388">
    <property type="entry name" value="WH-like_DNA-bd_sf"/>
</dbReference>
<dbReference type="GO" id="GO:0006412">
    <property type="term" value="P:translation"/>
    <property type="evidence" value="ECO:0007669"/>
    <property type="project" value="UniProtKB-KW"/>
</dbReference>